<organism evidence="14 15">
    <name type="scientific">Flavilitoribacter nigricans (strain ATCC 23147 / DSM 23189 / NBRC 102662 / NCIMB 1420 / SS-2)</name>
    <name type="common">Lewinella nigricans</name>
    <dbReference type="NCBI Taxonomy" id="1122177"/>
    <lineage>
        <taxon>Bacteria</taxon>
        <taxon>Pseudomonadati</taxon>
        <taxon>Bacteroidota</taxon>
        <taxon>Saprospiria</taxon>
        <taxon>Saprospirales</taxon>
        <taxon>Lewinellaceae</taxon>
        <taxon>Flavilitoribacter</taxon>
    </lineage>
</organism>
<dbReference type="PROSITE" id="PS50990">
    <property type="entry name" value="PEPTIDASE_C39"/>
    <property type="match status" value="1"/>
</dbReference>
<dbReference type="InterPro" id="IPR003593">
    <property type="entry name" value="AAA+_ATPase"/>
</dbReference>
<keyword evidence="3" id="KW-1003">Cell membrane</keyword>
<evidence type="ECO:0000256" key="10">
    <source>
        <dbReference type="SAM" id="Phobius"/>
    </source>
</evidence>
<feature type="transmembrane region" description="Helical" evidence="10">
    <location>
        <begin position="282"/>
        <end position="307"/>
    </location>
</feature>
<evidence type="ECO:0000313" key="15">
    <source>
        <dbReference type="Proteomes" id="UP000223913"/>
    </source>
</evidence>
<dbReference type="AlphaFoldDB" id="A0A2D0NF33"/>
<evidence type="ECO:0000256" key="4">
    <source>
        <dbReference type="ARBA" id="ARBA00022692"/>
    </source>
</evidence>
<dbReference type="Pfam" id="PF03412">
    <property type="entry name" value="Peptidase_C39"/>
    <property type="match status" value="1"/>
</dbReference>
<dbReference type="InterPro" id="IPR036640">
    <property type="entry name" value="ABC1_TM_sf"/>
</dbReference>
<dbReference type="OrthoDB" id="1522160at2"/>
<evidence type="ECO:0000259" key="12">
    <source>
        <dbReference type="PROSITE" id="PS50929"/>
    </source>
</evidence>
<proteinExistence type="predicted"/>
<dbReference type="PROSITE" id="PS50893">
    <property type="entry name" value="ABC_TRANSPORTER_2"/>
    <property type="match status" value="1"/>
</dbReference>
<evidence type="ECO:0000256" key="6">
    <source>
        <dbReference type="ARBA" id="ARBA00022801"/>
    </source>
</evidence>
<keyword evidence="7 14" id="KW-0067">ATP-binding</keyword>
<name>A0A2D0NF33_FLAN2</name>
<dbReference type="Proteomes" id="UP000223913">
    <property type="component" value="Unassembled WGS sequence"/>
</dbReference>
<keyword evidence="2" id="KW-0813">Transport</keyword>
<dbReference type="PANTHER" id="PTHR43394:SF1">
    <property type="entry name" value="ATP-BINDING CASSETTE SUB-FAMILY B MEMBER 10, MITOCHONDRIAL"/>
    <property type="match status" value="1"/>
</dbReference>
<accession>A0A2D0NF33</accession>
<dbReference type="SUPFAM" id="SSF90123">
    <property type="entry name" value="ABC transporter transmembrane region"/>
    <property type="match status" value="1"/>
</dbReference>
<dbReference type="GO" id="GO:0005524">
    <property type="term" value="F:ATP binding"/>
    <property type="evidence" value="ECO:0007669"/>
    <property type="project" value="UniProtKB-KW"/>
</dbReference>
<dbReference type="SMART" id="SM00382">
    <property type="entry name" value="AAA"/>
    <property type="match status" value="1"/>
</dbReference>
<dbReference type="SUPFAM" id="SSF52540">
    <property type="entry name" value="P-loop containing nucleoside triphosphate hydrolases"/>
    <property type="match status" value="1"/>
</dbReference>
<feature type="transmembrane region" description="Helical" evidence="10">
    <location>
        <begin position="408"/>
        <end position="435"/>
    </location>
</feature>
<sequence length="729" mass="83206">MRKSFPFYQQLDAMDCGATCLRMVARHYGRFYSLEYLRELTHIGKQGVDLLGISDAAEQIGLQSLAVKTTFDRLKSDIPLPAIAFWSQEHFVVIYRVSNTHVWIADPAAGKFKLTREEFLSNWLSHSEDGEGMGVLLLLETTPEFFERDGEKINKSSWKYVLSYFKRYRGLIGQLFLGLFLGSVIQIILPFFFKSVVDVGIGNVDVTFLGLIVTALLILFVTQAAIELFRSYILLHVGVRVNISLISDFLVKLTKLPIRFFDTRLTGDLLQRIADHERIQRFLTSTTLVSVFSFVNFIAFSIVLLFWSKTVFFIFWAATLLHLAWVVILQQRRRDLDYKRFDQSVENQGNLMELINGMQDIKLHNAEKQKRWAWERIQARLFRTGMQSLRIEQLQRSGAVLINDSKNLLIIFVIAKAVLDGQMTIGMLVAIQYMVGQMNAPLNQFVEFISNLQEARISLERMNEIHTKDDEEEVENKITLLPEFGDLIMENVYFRYDGPNSPTVLRKINVEIPKGKTTAIVGTSGSGKSTLVKLLLNYYKPSEGSVRLGDVNLSNIHNRLWRDKCGVVIQDGYIFNDSIARNIALGDDIIDKVKLLEAVKVANIQNFVESLPLGYNTKIGKEGLGLSQGQRQRILIARAVYKNPDYLFLDESTNTLDAYNEMIIMENLEEHFYGKTVVIVAHRLNTVMQADNIIVIEGGEIVEQGTHEELTYVRGAYYQLVRNQLELGA</sequence>
<dbReference type="InterPro" id="IPR011527">
    <property type="entry name" value="ABC1_TM_dom"/>
</dbReference>
<dbReference type="PROSITE" id="PS50929">
    <property type="entry name" value="ABC_TM1F"/>
    <property type="match status" value="1"/>
</dbReference>
<dbReference type="GO" id="GO:0016887">
    <property type="term" value="F:ATP hydrolysis activity"/>
    <property type="evidence" value="ECO:0007669"/>
    <property type="project" value="InterPro"/>
</dbReference>
<evidence type="ECO:0000256" key="8">
    <source>
        <dbReference type="ARBA" id="ARBA00022989"/>
    </source>
</evidence>
<keyword evidence="4 10" id="KW-0812">Transmembrane</keyword>
<dbReference type="Gene3D" id="1.20.1560.10">
    <property type="entry name" value="ABC transporter type 1, transmembrane domain"/>
    <property type="match status" value="1"/>
</dbReference>
<evidence type="ECO:0000256" key="5">
    <source>
        <dbReference type="ARBA" id="ARBA00022741"/>
    </source>
</evidence>
<dbReference type="Pfam" id="PF00005">
    <property type="entry name" value="ABC_tran"/>
    <property type="match status" value="1"/>
</dbReference>
<comment type="subcellular location">
    <subcellularLocation>
        <location evidence="1">Cell membrane</location>
        <topology evidence="1">Multi-pass membrane protein</topology>
    </subcellularLocation>
</comment>
<dbReference type="Gene3D" id="3.40.50.300">
    <property type="entry name" value="P-loop containing nucleotide triphosphate hydrolases"/>
    <property type="match status" value="1"/>
</dbReference>
<dbReference type="InterPro" id="IPR027417">
    <property type="entry name" value="P-loop_NTPase"/>
</dbReference>
<feature type="domain" description="Peptidase C39" evidence="13">
    <location>
        <begin position="10"/>
        <end position="130"/>
    </location>
</feature>
<feature type="transmembrane region" description="Helical" evidence="10">
    <location>
        <begin position="171"/>
        <end position="193"/>
    </location>
</feature>
<dbReference type="Gene3D" id="3.90.70.10">
    <property type="entry name" value="Cysteine proteinases"/>
    <property type="match status" value="1"/>
</dbReference>
<evidence type="ECO:0000256" key="2">
    <source>
        <dbReference type="ARBA" id="ARBA00022448"/>
    </source>
</evidence>
<evidence type="ECO:0000256" key="3">
    <source>
        <dbReference type="ARBA" id="ARBA00022475"/>
    </source>
</evidence>
<evidence type="ECO:0000259" key="13">
    <source>
        <dbReference type="PROSITE" id="PS50990"/>
    </source>
</evidence>
<keyword evidence="6" id="KW-0378">Hydrolase</keyword>
<dbReference type="CDD" id="cd18571">
    <property type="entry name" value="ABC_6TM_peptidase_like"/>
    <property type="match status" value="1"/>
</dbReference>
<protein>
    <submittedName>
        <fullName evidence="14">ABC transporter ATP-binding protein</fullName>
    </submittedName>
</protein>
<feature type="domain" description="ABC transmembrane type-1" evidence="12">
    <location>
        <begin position="175"/>
        <end position="454"/>
    </location>
</feature>
<feature type="transmembrane region" description="Helical" evidence="10">
    <location>
        <begin position="313"/>
        <end position="330"/>
    </location>
</feature>
<dbReference type="InterPro" id="IPR039421">
    <property type="entry name" value="Type_1_exporter"/>
</dbReference>
<evidence type="ECO:0000313" key="14">
    <source>
        <dbReference type="EMBL" id="PHN06393.1"/>
    </source>
</evidence>
<evidence type="ECO:0000256" key="1">
    <source>
        <dbReference type="ARBA" id="ARBA00004651"/>
    </source>
</evidence>
<keyword evidence="8 10" id="KW-1133">Transmembrane helix</keyword>
<dbReference type="FunFam" id="3.40.50.300:FF:000299">
    <property type="entry name" value="ABC transporter ATP-binding protein/permease"/>
    <property type="match status" value="1"/>
</dbReference>
<dbReference type="InterPro" id="IPR005074">
    <property type="entry name" value="Peptidase_C39"/>
</dbReference>
<feature type="domain" description="ABC transporter" evidence="11">
    <location>
        <begin position="487"/>
        <end position="723"/>
    </location>
</feature>
<evidence type="ECO:0000259" key="11">
    <source>
        <dbReference type="PROSITE" id="PS50893"/>
    </source>
</evidence>
<dbReference type="InterPro" id="IPR003439">
    <property type="entry name" value="ABC_transporter-like_ATP-bd"/>
</dbReference>
<dbReference type="Pfam" id="PF00664">
    <property type="entry name" value="ABC_membrane"/>
    <property type="match status" value="1"/>
</dbReference>
<dbReference type="GO" id="GO:0005886">
    <property type="term" value="C:plasma membrane"/>
    <property type="evidence" value="ECO:0007669"/>
    <property type="project" value="UniProtKB-SubCell"/>
</dbReference>
<comment type="caution">
    <text evidence="14">The sequence shown here is derived from an EMBL/GenBank/DDBJ whole genome shotgun (WGS) entry which is preliminary data.</text>
</comment>
<keyword evidence="9 10" id="KW-0472">Membrane</keyword>
<dbReference type="EMBL" id="PDUD01000018">
    <property type="protein sequence ID" value="PHN06393.1"/>
    <property type="molecule type" value="Genomic_DNA"/>
</dbReference>
<evidence type="ECO:0000256" key="9">
    <source>
        <dbReference type="ARBA" id="ARBA00023136"/>
    </source>
</evidence>
<keyword evidence="5" id="KW-0547">Nucleotide-binding</keyword>
<dbReference type="GO" id="GO:0015421">
    <property type="term" value="F:ABC-type oligopeptide transporter activity"/>
    <property type="evidence" value="ECO:0007669"/>
    <property type="project" value="TreeGrafter"/>
</dbReference>
<dbReference type="InterPro" id="IPR017871">
    <property type="entry name" value="ABC_transporter-like_CS"/>
</dbReference>
<dbReference type="PROSITE" id="PS00211">
    <property type="entry name" value="ABC_TRANSPORTER_1"/>
    <property type="match status" value="1"/>
</dbReference>
<keyword evidence="15" id="KW-1185">Reference proteome</keyword>
<dbReference type="RefSeq" id="WP_099150376.1">
    <property type="nucleotide sequence ID" value="NZ_PDUD01000018.1"/>
</dbReference>
<dbReference type="GO" id="GO:0008233">
    <property type="term" value="F:peptidase activity"/>
    <property type="evidence" value="ECO:0007669"/>
    <property type="project" value="InterPro"/>
</dbReference>
<dbReference type="CDD" id="cd02418">
    <property type="entry name" value="Peptidase_C39B"/>
    <property type="match status" value="1"/>
</dbReference>
<dbReference type="GO" id="GO:0006508">
    <property type="term" value="P:proteolysis"/>
    <property type="evidence" value="ECO:0007669"/>
    <property type="project" value="InterPro"/>
</dbReference>
<reference evidence="14 15" key="1">
    <citation type="submission" date="2017-10" db="EMBL/GenBank/DDBJ databases">
        <title>The draft genome sequence of Lewinella nigricans NBRC 102662.</title>
        <authorList>
            <person name="Wang K."/>
        </authorList>
    </citation>
    <scope>NUCLEOTIDE SEQUENCE [LARGE SCALE GENOMIC DNA]</scope>
    <source>
        <strain evidence="14 15">NBRC 102662</strain>
    </source>
</reference>
<gene>
    <name evidence="14" type="ORF">CRP01_12550</name>
</gene>
<feature type="transmembrane region" description="Helical" evidence="10">
    <location>
        <begin position="199"/>
        <end position="221"/>
    </location>
</feature>
<evidence type="ECO:0000256" key="7">
    <source>
        <dbReference type="ARBA" id="ARBA00022840"/>
    </source>
</evidence>
<dbReference type="PANTHER" id="PTHR43394">
    <property type="entry name" value="ATP-DEPENDENT PERMEASE MDL1, MITOCHONDRIAL"/>
    <property type="match status" value="1"/>
</dbReference>